<evidence type="ECO:0000313" key="3">
    <source>
        <dbReference type="Proteomes" id="UP000265325"/>
    </source>
</evidence>
<feature type="region of interest" description="Disordered" evidence="1">
    <location>
        <begin position="132"/>
        <end position="158"/>
    </location>
</feature>
<proteinExistence type="predicted"/>
<evidence type="ECO:0000256" key="1">
    <source>
        <dbReference type="SAM" id="MobiDB-lite"/>
    </source>
</evidence>
<keyword evidence="3" id="KW-1185">Reference proteome</keyword>
<organism evidence="2 3">
    <name type="scientific">Streptomyces showdoensis</name>
    <dbReference type="NCBI Taxonomy" id="68268"/>
    <lineage>
        <taxon>Bacteria</taxon>
        <taxon>Bacillati</taxon>
        <taxon>Actinomycetota</taxon>
        <taxon>Actinomycetes</taxon>
        <taxon>Kitasatosporales</taxon>
        <taxon>Streptomycetaceae</taxon>
        <taxon>Streptomyces</taxon>
    </lineage>
</organism>
<dbReference type="EMBL" id="LAQS01000006">
    <property type="protein sequence ID" value="KKZ74872.1"/>
    <property type="molecule type" value="Genomic_DNA"/>
</dbReference>
<dbReference type="OrthoDB" id="4298183at2"/>
<evidence type="ECO:0000313" key="2">
    <source>
        <dbReference type="EMBL" id="KKZ74872.1"/>
    </source>
</evidence>
<sequence>MTDYPPADDRLRHLLAQEINTRVETWKLAFAIATDIVHSPDVRAELDRIAAAHSAGQPCSDLNCPRCFEAQLTPGIRDAARQAAGQPTAYEALRCAHCGLEVEDKGDPSMDGNHHVRWVHVPGGYSICFPQQSASSPRATPAAGLAAPTNHDTEVRPPRSTWRVEGYDADRWLPLGMPEEDRETAVARRASWEQRLPETPTRLVRETTTWTVESDTTTGAQS</sequence>
<protein>
    <submittedName>
        <fullName evidence="2">Uncharacterized protein</fullName>
    </submittedName>
</protein>
<accession>A0A2P2GTQ2</accession>
<name>A0A2P2GTQ2_STREW</name>
<gene>
    <name evidence="2" type="ORF">VO63_05330</name>
</gene>
<reference evidence="2 3" key="1">
    <citation type="submission" date="2015-05" db="EMBL/GenBank/DDBJ databases">
        <title>Draft Genome assembly of Streptomyces showdoensis.</title>
        <authorList>
            <person name="Thapa K.K."/>
            <person name="Metsa-Ketela M."/>
        </authorList>
    </citation>
    <scope>NUCLEOTIDE SEQUENCE [LARGE SCALE GENOMIC DNA]</scope>
    <source>
        <strain evidence="2 3">ATCC 15227</strain>
    </source>
</reference>
<dbReference type="Proteomes" id="UP000265325">
    <property type="component" value="Unassembled WGS sequence"/>
</dbReference>
<dbReference type="AlphaFoldDB" id="A0A2P2GTQ2"/>
<dbReference type="RefSeq" id="WP_046906373.1">
    <property type="nucleotide sequence ID" value="NZ_BAAAXG010000026.1"/>
</dbReference>
<comment type="caution">
    <text evidence="2">The sequence shown here is derived from an EMBL/GenBank/DDBJ whole genome shotgun (WGS) entry which is preliminary data.</text>
</comment>